<feature type="domain" description="HhH-GPD" evidence="6">
    <location>
        <begin position="177"/>
        <end position="329"/>
    </location>
</feature>
<evidence type="ECO:0000259" key="6">
    <source>
        <dbReference type="SMART" id="SM00478"/>
    </source>
</evidence>
<feature type="compositionally biased region" description="Low complexity" evidence="5">
    <location>
        <begin position="56"/>
        <end position="74"/>
    </location>
</feature>
<organism evidence="8 9">
    <name type="scientific">Cellulomonas gelida</name>
    <dbReference type="NCBI Taxonomy" id="1712"/>
    <lineage>
        <taxon>Bacteria</taxon>
        <taxon>Bacillati</taxon>
        <taxon>Actinomycetota</taxon>
        <taxon>Actinomycetes</taxon>
        <taxon>Micrococcales</taxon>
        <taxon>Cellulomonadaceae</taxon>
        <taxon>Cellulomonas</taxon>
    </lineage>
</organism>
<dbReference type="InterPro" id="IPR010316">
    <property type="entry name" value="AlkA_N"/>
</dbReference>
<dbReference type="InterPro" id="IPR023170">
    <property type="entry name" value="HhH_base_excis_C"/>
</dbReference>
<comment type="caution">
    <text evidence="8">The sequence shown here is derived from an EMBL/GenBank/DDBJ whole genome shotgun (WGS) entry which is preliminary data.</text>
</comment>
<dbReference type="OrthoDB" id="9811249at2"/>
<dbReference type="InterPro" id="IPR003265">
    <property type="entry name" value="HhH-GPD_domain"/>
</dbReference>
<dbReference type="CDD" id="cd00056">
    <property type="entry name" value="ENDO3c"/>
    <property type="match status" value="1"/>
</dbReference>
<evidence type="ECO:0000313" key="9">
    <source>
        <dbReference type="Proteomes" id="UP000320461"/>
    </source>
</evidence>
<accession>A0A4Y3KJ61</accession>
<dbReference type="SUPFAM" id="SSF48150">
    <property type="entry name" value="DNA-glycosylase"/>
    <property type="match status" value="1"/>
</dbReference>
<dbReference type="Gene3D" id="3.30.310.20">
    <property type="entry name" value="DNA-3-methyladenine glycosylase AlkA, N-terminal domain"/>
    <property type="match status" value="1"/>
</dbReference>
<dbReference type="GO" id="GO:0032131">
    <property type="term" value="F:alkylated DNA binding"/>
    <property type="evidence" value="ECO:0007669"/>
    <property type="project" value="TreeGrafter"/>
</dbReference>
<protein>
    <recommendedName>
        <fullName evidence="2">DNA-3-methyladenine glycosylase II</fullName>
        <ecNumber evidence="2">3.2.2.21</ecNumber>
    </recommendedName>
</protein>
<dbReference type="GO" id="GO:0006307">
    <property type="term" value="P:DNA alkylation repair"/>
    <property type="evidence" value="ECO:0007669"/>
    <property type="project" value="TreeGrafter"/>
</dbReference>
<evidence type="ECO:0000256" key="3">
    <source>
        <dbReference type="ARBA" id="ARBA00022763"/>
    </source>
</evidence>
<dbReference type="SMART" id="SM00478">
    <property type="entry name" value="ENDO3c"/>
    <property type="match status" value="1"/>
</dbReference>
<dbReference type="GO" id="GO:0005737">
    <property type="term" value="C:cytoplasm"/>
    <property type="evidence" value="ECO:0007669"/>
    <property type="project" value="TreeGrafter"/>
</dbReference>
<keyword evidence="9" id="KW-1185">Reference proteome</keyword>
<feature type="domain" description="DNA-3-methyladenine glycosylase AlkA N-terminal" evidence="7">
    <location>
        <begin position="29"/>
        <end position="167"/>
    </location>
</feature>
<feature type="region of interest" description="Disordered" evidence="5">
    <location>
        <begin position="335"/>
        <end position="354"/>
    </location>
</feature>
<dbReference type="RefSeq" id="WP_141369719.1">
    <property type="nucleotide sequence ID" value="NZ_BJLQ01000010.1"/>
</dbReference>
<dbReference type="Gene3D" id="1.10.1670.10">
    <property type="entry name" value="Helix-hairpin-Helix base-excision DNA repair enzymes (C-terminal)"/>
    <property type="match status" value="1"/>
</dbReference>
<dbReference type="InterPro" id="IPR051912">
    <property type="entry name" value="Alkylbase_DNA_Glycosylase/TA"/>
</dbReference>
<comment type="catalytic activity">
    <reaction evidence="1">
        <text>Hydrolysis of alkylated DNA, releasing 3-methyladenine, 3-methylguanine, 7-methylguanine and 7-methyladenine.</text>
        <dbReference type="EC" id="3.2.2.21"/>
    </reaction>
</comment>
<proteinExistence type="predicted"/>
<feature type="region of interest" description="Disordered" evidence="5">
    <location>
        <begin position="56"/>
        <end position="77"/>
    </location>
</feature>
<keyword evidence="3" id="KW-0227">DNA damage</keyword>
<dbReference type="Proteomes" id="UP000320461">
    <property type="component" value="Unassembled WGS sequence"/>
</dbReference>
<evidence type="ECO:0000256" key="1">
    <source>
        <dbReference type="ARBA" id="ARBA00000086"/>
    </source>
</evidence>
<reference evidence="8 9" key="1">
    <citation type="submission" date="2019-06" db="EMBL/GenBank/DDBJ databases">
        <title>Whole genome shotgun sequence of Cellulomonas gelida NBRC 3748.</title>
        <authorList>
            <person name="Hosoyama A."/>
            <person name="Uohara A."/>
            <person name="Ohji S."/>
            <person name="Ichikawa N."/>
        </authorList>
    </citation>
    <scope>NUCLEOTIDE SEQUENCE [LARGE SCALE GENOMIC DNA]</scope>
    <source>
        <strain evidence="8 9">NBRC 3748</strain>
    </source>
</reference>
<dbReference type="GO" id="GO:0008725">
    <property type="term" value="F:DNA-3-methyladenine glycosylase activity"/>
    <property type="evidence" value="ECO:0007669"/>
    <property type="project" value="TreeGrafter"/>
</dbReference>
<sequence>MTSVPADAPAAVPATVPALAPPAEDGAVVVRVPFDARAALAYLATHVVPGVETLTTDATAPTGTASSATASSGTVERLVPDDDGGLLRLVVHLADDEVSARLVPVPGIGTRPPGAGATSSARVVELLDQWFGLGDDLAAVVEHLRDDDVLGPFVAARPHLRVPGHVDAFEVAAQTVLGQQVSLAAARTFTGRLADALGPVRADGLTLFPSAAHVAAADPDALREVLRVPASRARTLVGLARACADGLDLRATDDPDATRAALVALPGIGPWTADYLALRATGLRDAFPAGDLVLRQALGLDKPRDVEARAQGWSPWRAYAAQHLWSGTVLERLTRAAASPARRRSTARREPPPG</sequence>
<dbReference type="GO" id="GO:0032993">
    <property type="term" value="C:protein-DNA complex"/>
    <property type="evidence" value="ECO:0007669"/>
    <property type="project" value="TreeGrafter"/>
</dbReference>
<dbReference type="AlphaFoldDB" id="A0A4Y3KJ61"/>
<evidence type="ECO:0000259" key="7">
    <source>
        <dbReference type="SMART" id="SM01009"/>
    </source>
</evidence>
<evidence type="ECO:0000256" key="2">
    <source>
        <dbReference type="ARBA" id="ARBA00012000"/>
    </source>
</evidence>
<dbReference type="Pfam" id="PF00730">
    <property type="entry name" value="HhH-GPD"/>
    <property type="match status" value="1"/>
</dbReference>
<evidence type="ECO:0000313" key="8">
    <source>
        <dbReference type="EMBL" id="GEA84032.1"/>
    </source>
</evidence>
<dbReference type="GO" id="GO:0043916">
    <property type="term" value="F:DNA-7-methylguanine glycosylase activity"/>
    <property type="evidence" value="ECO:0007669"/>
    <property type="project" value="TreeGrafter"/>
</dbReference>
<dbReference type="EMBL" id="BJLQ01000010">
    <property type="protein sequence ID" value="GEA84032.1"/>
    <property type="molecule type" value="Genomic_DNA"/>
</dbReference>
<dbReference type="PANTHER" id="PTHR43003:SF13">
    <property type="entry name" value="DNA-3-METHYLADENINE GLYCOSYLASE 2"/>
    <property type="match status" value="1"/>
</dbReference>
<evidence type="ECO:0000256" key="4">
    <source>
        <dbReference type="ARBA" id="ARBA00023204"/>
    </source>
</evidence>
<dbReference type="SMART" id="SM01009">
    <property type="entry name" value="AlkA_N"/>
    <property type="match status" value="1"/>
</dbReference>
<gene>
    <name evidence="8" type="ORF">CGE01nite_12830</name>
</gene>
<dbReference type="InterPro" id="IPR011257">
    <property type="entry name" value="DNA_glycosylase"/>
</dbReference>
<dbReference type="GO" id="GO:0006285">
    <property type="term" value="P:base-excision repair, AP site formation"/>
    <property type="evidence" value="ECO:0007669"/>
    <property type="project" value="TreeGrafter"/>
</dbReference>
<dbReference type="PANTHER" id="PTHR43003">
    <property type="entry name" value="DNA-3-METHYLADENINE GLYCOSYLASE"/>
    <property type="match status" value="1"/>
</dbReference>
<dbReference type="Gene3D" id="1.10.340.30">
    <property type="entry name" value="Hypothetical protein, domain 2"/>
    <property type="match status" value="1"/>
</dbReference>
<dbReference type="Pfam" id="PF06029">
    <property type="entry name" value="AlkA_N"/>
    <property type="match status" value="1"/>
</dbReference>
<name>A0A4Y3KJ61_9CELL</name>
<evidence type="ECO:0000256" key="5">
    <source>
        <dbReference type="SAM" id="MobiDB-lite"/>
    </source>
</evidence>
<keyword evidence="4" id="KW-0234">DNA repair</keyword>
<dbReference type="InterPro" id="IPR037046">
    <property type="entry name" value="AlkA_N_sf"/>
</dbReference>
<dbReference type="EC" id="3.2.2.21" evidence="2"/>